<name>A0ABV9I2N0_9FLAO</name>
<keyword evidence="2" id="KW-1185">Reference proteome</keyword>
<feature type="non-terminal residue" evidence="1">
    <location>
        <position position="1"/>
    </location>
</feature>
<gene>
    <name evidence="1" type="ORF">ACFO3O_22345</name>
</gene>
<evidence type="ECO:0000313" key="2">
    <source>
        <dbReference type="Proteomes" id="UP001596043"/>
    </source>
</evidence>
<organism evidence="1 2">
    <name type="scientific">Dokdonia ponticola</name>
    <dbReference type="NCBI Taxonomy" id="2041041"/>
    <lineage>
        <taxon>Bacteria</taxon>
        <taxon>Pseudomonadati</taxon>
        <taxon>Bacteroidota</taxon>
        <taxon>Flavobacteriia</taxon>
        <taxon>Flavobacteriales</taxon>
        <taxon>Flavobacteriaceae</taxon>
        <taxon>Dokdonia</taxon>
    </lineage>
</organism>
<dbReference type="Proteomes" id="UP001596043">
    <property type="component" value="Unassembled WGS sequence"/>
</dbReference>
<evidence type="ECO:0000313" key="1">
    <source>
        <dbReference type="EMBL" id="MFC4636662.1"/>
    </source>
</evidence>
<reference evidence="2" key="1">
    <citation type="journal article" date="2019" name="Int. J. Syst. Evol. Microbiol.">
        <title>The Global Catalogue of Microorganisms (GCM) 10K type strain sequencing project: providing services to taxonomists for standard genome sequencing and annotation.</title>
        <authorList>
            <consortium name="The Broad Institute Genomics Platform"/>
            <consortium name="The Broad Institute Genome Sequencing Center for Infectious Disease"/>
            <person name="Wu L."/>
            <person name="Ma J."/>
        </authorList>
    </citation>
    <scope>NUCLEOTIDE SEQUENCE [LARGE SCALE GENOMIC DNA]</scope>
    <source>
        <strain evidence="2">YJ-61-S</strain>
    </source>
</reference>
<comment type="caution">
    <text evidence="1">The sequence shown here is derived from an EMBL/GenBank/DDBJ whole genome shotgun (WGS) entry which is preliminary data.</text>
</comment>
<accession>A0ABV9I2N0</accession>
<protein>
    <submittedName>
        <fullName evidence="1">Uncharacterized protein</fullName>
    </submittedName>
</protein>
<sequence length="166" mass="19069">VYCSAKCRTKACRVRHNKGKLSELVKEEPSNKSINNMDLLTASMGSVIGNTFNELTNPKATFIAQKRVEAKQDLLLDKVENIELNQLKMSIALNCDKYNNSKVNILPTMPRSIKAKKDPRIKKLVEIELKEEWIDRNFYWVAPTVIVTVLYVCYKLIPDKRQKKVA</sequence>
<dbReference type="EMBL" id="JBHSFV010000030">
    <property type="protein sequence ID" value="MFC4636662.1"/>
    <property type="molecule type" value="Genomic_DNA"/>
</dbReference>
<proteinExistence type="predicted"/>
<dbReference type="RefSeq" id="WP_379983043.1">
    <property type="nucleotide sequence ID" value="NZ_JBHSFV010000030.1"/>
</dbReference>